<dbReference type="STRING" id="1561998.A0A1I7U785"/>
<evidence type="ECO:0000313" key="4">
    <source>
        <dbReference type="WBParaSite" id="Csp11.Scaffold629.g15573.t1"/>
    </source>
</evidence>
<keyword evidence="1" id="KW-0175">Coiled coil</keyword>
<name>A0A1I7U785_9PELO</name>
<sequence length="261" mass="31203">MCLDQKNSSDTFKLQVIEWLNNTLTLLKALRQTDLDDKTSTVDWANEWVSKTDYLDAELDRILRDFAAAEDYNMINSKENYAIINHLLQILNEMNKVTSNMYKIISHDHSERIRTTKAGVEHRLHNLLELQKTLLEQLDNRKKEQRKQEIEKRLPVFHYDSEKMKQEMRAKAREEHEKYLAKRDAIEALNKAKAIHIDDTNSIISSHSYEEREQLEESPSKDRRKKRRSRSLTRKVVRKVQKTFRRSVSVLHNYMEHHHHE</sequence>
<accession>A0A1I7U785</accession>
<reference evidence="4" key="1">
    <citation type="submission" date="2016-11" db="UniProtKB">
        <authorList>
            <consortium name="WormBaseParasite"/>
        </authorList>
    </citation>
    <scope>IDENTIFICATION</scope>
</reference>
<evidence type="ECO:0000256" key="1">
    <source>
        <dbReference type="SAM" id="Coils"/>
    </source>
</evidence>
<keyword evidence="3" id="KW-1185">Reference proteome</keyword>
<organism evidence="3 4">
    <name type="scientific">Caenorhabditis tropicalis</name>
    <dbReference type="NCBI Taxonomy" id="1561998"/>
    <lineage>
        <taxon>Eukaryota</taxon>
        <taxon>Metazoa</taxon>
        <taxon>Ecdysozoa</taxon>
        <taxon>Nematoda</taxon>
        <taxon>Chromadorea</taxon>
        <taxon>Rhabditida</taxon>
        <taxon>Rhabditina</taxon>
        <taxon>Rhabditomorpha</taxon>
        <taxon>Rhabditoidea</taxon>
        <taxon>Rhabditidae</taxon>
        <taxon>Peloderinae</taxon>
        <taxon>Caenorhabditis</taxon>
    </lineage>
</organism>
<evidence type="ECO:0000313" key="3">
    <source>
        <dbReference type="Proteomes" id="UP000095282"/>
    </source>
</evidence>
<feature type="coiled-coil region" evidence="1">
    <location>
        <begin position="127"/>
        <end position="189"/>
    </location>
</feature>
<feature type="region of interest" description="Disordered" evidence="2">
    <location>
        <begin position="208"/>
        <end position="235"/>
    </location>
</feature>
<dbReference type="eggNOG" id="ENOG502TIGU">
    <property type="taxonomic scope" value="Eukaryota"/>
</dbReference>
<feature type="compositionally biased region" description="Basic residues" evidence="2">
    <location>
        <begin position="222"/>
        <end position="235"/>
    </location>
</feature>
<evidence type="ECO:0000256" key="2">
    <source>
        <dbReference type="SAM" id="MobiDB-lite"/>
    </source>
</evidence>
<proteinExistence type="predicted"/>
<dbReference type="AlphaFoldDB" id="A0A1I7U785"/>
<protein>
    <submittedName>
        <fullName evidence="4">Spermatogenic leucine zipper protein 1</fullName>
    </submittedName>
</protein>
<dbReference type="Proteomes" id="UP000095282">
    <property type="component" value="Unplaced"/>
</dbReference>
<dbReference type="WBParaSite" id="Csp11.Scaffold629.g15573.t1">
    <property type="protein sequence ID" value="Csp11.Scaffold629.g15573.t1"/>
    <property type="gene ID" value="Csp11.Scaffold629.g15573"/>
</dbReference>